<dbReference type="Gene3D" id="1.10.238.160">
    <property type="match status" value="1"/>
</dbReference>
<organism evidence="1 2">
    <name type="scientific">Ralstonia edaphi</name>
    <dbReference type="NCBI Taxonomy" id="3058599"/>
    <lineage>
        <taxon>Bacteria</taxon>
        <taxon>Pseudomonadati</taxon>
        <taxon>Pseudomonadota</taxon>
        <taxon>Betaproteobacteria</taxon>
        <taxon>Burkholderiales</taxon>
        <taxon>Burkholderiaceae</taxon>
        <taxon>Ralstonia</taxon>
    </lineage>
</organism>
<evidence type="ECO:0000313" key="2">
    <source>
        <dbReference type="Proteomes" id="UP001189225"/>
    </source>
</evidence>
<evidence type="ECO:0008006" key="3">
    <source>
        <dbReference type="Google" id="ProtNLM"/>
    </source>
</evidence>
<dbReference type="Proteomes" id="UP001189225">
    <property type="component" value="Unassembled WGS sequence"/>
</dbReference>
<dbReference type="Pfam" id="PF05930">
    <property type="entry name" value="Phage_AlpA"/>
    <property type="match status" value="1"/>
</dbReference>
<gene>
    <name evidence="1" type="ORF">R16034_02992</name>
</gene>
<reference evidence="1 2" key="1">
    <citation type="submission" date="2023-07" db="EMBL/GenBank/DDBJ databases">
        <authorList>
            <person name="Peeters C."/>
        </authorList>
    </citation>
    <scope>NUCLEOTIDE SEQUENCE [LARGE SCALE GENOMIC DNA]</scope>
    <source>
        <strain evidence="1 2">R-16034</strain>
    </source>
</reference>
<dbReference type="EMBL" id="CATWHI010000004">
    <property type="protein sequence ID" value="CAJ0742145.1"/>
    <property type="molecule type" value="Genomic_DNA"/>
</dbReference>
<dbReference type="InterPro" id="IPR010260">
    <property type="entry name" value="AlpA"/>
</dbReference>
<proteinExistence type="predicted"/>
<comment type="caution">
    <text evidence="1">The sequence shown here is derived from an EMBL/GenBank/DDBJ whole genome shotgun (WGS) entry which is preliminary data.</text>
</comment>
<name>A0AB72X9L3_9RALS</name>
<evidence type="ECO:0000313" key="1">
    <source>
        <dbReference type="EMBL" id="CAJ0742145.1"/>
    </source>
</evidence>
<dbReference type="AlphaFoldDB" id="A0AB72X9L3"/>
<protein>
    <recommendedName>
        <fullName evidence="3">AlpA family phage regulatory protein</fullName>
    </recommendedName>
</protein>
<keyword evidence="2" id="KW-1185">Reference proteome</keyword>
<accession>A0AB72X9L3</accession>
<sequence length="88" mass="9888">MTRQVRLLDLPADGYLRLKQIIGDRKANPPVPPIIPVCSSTWWNGVKEGRFPQPTKLGPRTTVWRVSDIYELIYGRGGNTGGNSKRRA</sequence>
<dbReference type="RefSeq" id="WP_316900934.1">
    <property type="nucleotide sequence ID" value="NZ_CATWHI010000004.1"/>
</dbReference>